<dbReference type="EMBL" id="BMAW01021483">
    <property type="protein sequence ID" value="GFT73102.1"/>
    <property type="molecule type" value="Genomic_DNA"/>
</dbReference>
<dbReference type="Proteomes" id="UP000887013">
    <property type="component" value="Unassembled WGS sequence"/>
</dbReference>
<evidence type="ECO:0000313" key="2">
    <source>
        <dbReference type="Proteomes" id="UP000887013"/>
    </source>
</evidence>
<gene>
    <name evidence="1" type="primary">NCL1_47194</name>
    <name evidence="1" type="ORF">NPIL_678281</name>
</gene>
<sequence>MAEGGNQLRERVVVREIDYRERLMNLMNEVDREIAHARPRPDFSQWIIQRKKTLRFLKELRKKLDGVSVSMSYGKGVGYGAAITGSVTSVAGVVMALGGLPAADIVMNAGRLINNSGSLVSNVSGAMESIFTTQYLQEIGSVLEKDKDLSRPFLEWMTFSNNLDANIQEIFGCSLSSLQLQNIANVFNEFLKLYQLNNNFQSTLDMLRSGKYSPYIGTDVQIKYLLRLFTELDTNKSIDFSKKLRITLTIFSNAICTYEVYRDGVELCKRLGGYEISTVVPTLRGGPELEIPSLRAVSAYCAFQTIDVAINFLSLLSAVRVIREGKSKYSDALTEIESLLKLELQSIEALS</sequence>
<comment type="caution">
    <text evidence="1">The sequence shown here is derived from an EMBL/GenBank/DDBJ whole genome shotgun (WGS) entry which is preliminary data.</text>
</comment>
<dbReference type="AlphaFoldDB" id="A0A8X6PIU6"/>
<evidence type="ECO:0000313" key="1">
    <source>
        <dbReference type="EMBL" id="GFT73102.1"/>
    </source>
</evidence>
<reference evidence="1" key="1">
    <citation type="submission" date="2020-08" db="EMBL/GenBank/DDBJ databases">
        <title>Multicomponent nature underlies the extraordinary mechanical properties of spider dragline silk.</title>
        <authorList>
            <person name="Kono N."/>
            <person name="Nakamura H."/>
            <person name="Mori M."/>
            <person name="Yoshida Y."/>
            <person name="Ohtoshi R."/>
            <person name="Malay A.D."/>
            <person name="Moran D.A.P."/>
            <person name="Tomita M."/>
            <person name="Numata K."/>
            <person name="Arakawa K."/>
        </authorList>
    </citation>
    <scope>NUCLEOTIDE SEQUENCE</scope>
</reference>
<dbReference type="OrthoDB" id="6430746at2759"/>
<keyword evidence="2" id="KW-1185">Reference proteome</keyword>
<accession>A0A8X6PIU6</accession>
<organism evidence="1 2">
    <name type="scientific">Nephila pilipes</name>
    <name type="common">Giant wood spider</name>
    <name type="synonym">Nephila maculata</name>
    <dbReference type="NCBI Taxonomy" id="299642"/>
    <lineage>
        <taxon>Eukaryota</taxon>
        <taxon>Metazoa</taxon>
        <taxon>Ecdysozoa</taxon>
        <taxon>Arthropoda</taxon>
        <taxon>Chelicerata</taxon>
        <taxon>Arachnida</taxon>
        <taxon>Araneae</taxon>
        <taxon>Araneomorphae</taxon>
        <taxon>Entelegynae</taxon>
        <taxon>Araneoidea</taxon>
        <taxon>Nephilidae</taxon>
        <taxon>Nephila</taxon>
    </lineage>
</organism>
<name>A0A8X6PIU6_NEPPI</name>
<protein>
    <submittedName>
        <fullName evidence="1">Uncharacterized protein</fullName>
    </submittedName>
</protein>
<proteinExistence type="predicted"/>